<evidence type="ECO:0000256" key="1">
    <source>
        <dbReference type="SAM" id="MobiDB-lite"/>
    </source>
</evidence>
<reference evidence="3 4" key="1">
    <citation type="journal article" date="2020" name="Front. Microbiol.">
        <title>Genetic Organization of the aprX-lipA2 Operon Affects the Proteolytic Potential of Pseudomonas Species in Milk.</title>
        <authorList>
            <person name="Maier C."/>
            <person name="Huptas C."/>
            <person name="von Neubeck M."/>
            <person name="Scherer S."/>
            <person name="Wenning M."/>
            <person name="Lucking G."/>
        </authorList>
    </citation>
    <scope>NUCLEOTIDE SEQUENCE [LARGE SCALE GENOMIC DNA]</scope>
    <source>
        <strain evidence="3 4">WS 4997</strain>
    </source>
</reference>
<evidence type="ECO:0000313" key="4">
    <source>
        <dbReference type="Proteomes" id="UP000583279"/>
    </source>
</evidence>
<protein>
    <recommendedName>
        <fullName evidence="2">FAD-dependent urate hydroxylase HpyO/Asp monooxygenase CreE-like FAD/NAD(P)-binding domain-containing protein</fullName>
    </recommendedName>
</protein>
<evidence type="ECO:0000259" key="2">
    <source>
        <dbReference type="Pfam" id="PF13454"/>
    </source>
</evidence>
<dbReference type="Pfam" id="PF13454">
    <property type="entry name" value="NAD_binding_9"/>
    <property type="match status" value="1"/>
</dbReference>
<dbReference type="RefSeq" id="WP_169856525.1">
    <property type="nucleotide sequence ID" value="NZ_JAAQYK010000008.1"/>
</dbReference>
<dbReference type="InterPro" id="IPR038732">
    <property type="entry name" value="HpyO/CreE_NAD-binding"/>
</dbReference>
<name>A0A7Y1LJ17_9PSED</name>
<dbReference type="AlphaFoldDB" id="A0A7Y1LJ17"/>
<comment type="caution">
    <text evidence="3">The sequence shown here is derived from an EMBL/GenBank/DDBJ whole genome shotgun (WGS) entry which is preliminary data.</text>
</comment>
<dbReference type="PANTHER" id="PTHR40254">
    <property type="entry name" value="BLR0577 PROTEIN"/>
    <property type="match status" value="1"/>
</dbReference>
<dbReference type="InterPro" id="IPR052189">
    <property type="entry name" value="L-asp_N-monooxygenase_NS-form"/>
</dbReference>
<organism evidence="3 4">
    <name type="scientific">Pseudomonas lactis</name>
    <dbReference type="NCBI Taxonomy" id="1615674"/>
    <lineage>
        <taxon>Bacteria</taxon>
        <taxon>Pseudomonadati</taxon>
        <taxon>Pseudomonadota</taxon>
        <taxon>Gammaproteobacteria</taxon>
        <taxon>Pseudomonadales</taxon>
        <taxon>Pseudomonadaceae</taxon>
        <taxon>Pseudomonas</taxon>
    </lineage>
</organism>
<feature type="domain" description="FAD-dependent urate hydroxylase HpyO/Asp monooxygenase CreE-like FAD/NAD(P)-binding" evidence="2">
    <location>
        <begin position="7"/>
        <end position="170"/>
    </location>
</feature>
<gene>
    <name evidence="3" type="ORF">HBO18_23015</name>
</gene>
<feature type="region of interest" description="Disordered" evidence="1">
    <location>
        <begin position="519"/>
        <end position="547"/>
    </location>
</feature>
<feature type="compositionally biased region" description="Basic residues" evidence="1">
    <location>
        <begin position="522"/>
        <end position="533"/>
    </location>
</feature>
<evidence type="ECO:0000313" key="3">
    <source>
        <dbReference type="EMBL" id="NNA46993.1"/>
    </source>
</evidence>
<dbReference type="InterPro" id="IPR036188">
    <property type="entry name" value="FAD/NAD-bd_sf"/>
</dbReference>
<dbReference type="Proteomes" id="UP000583279">
    <property type="component" value="Unassembled WGS sequence"/>
</dbReference>
<accession>A0A7Y1LJ17</accession>
<dbReference type="SUPFAM" id="SSF51905">
    <property type="entry name" value="FAD/NAD(P)-binding domain"/>
    <property type="match status" value="1"/>
</dbReference>
<dbReference type="PANTHER" id="PTHR40254:SF1">
    <property type="entry name" value="BLR0577 PROTEIN"/>
    <property type="match status" value="1"/>
</dbReference>
<dbReference type="EMBL" id="JAAQYK010000008">
    <property type="protein sequence ID" value="NNA46993.1"/>
    <property type="molecule type" value="Genomic_DNA"/>
</dbReference>
<dbReference type="Gene3D" id="3.50.50.60">
    <property type="entry name" value="FAD/NAD(P)-binding domain"/>
    <property type="match status" value="1"/>
</dbReference>
<proteinExistence type="predicted"/>
<sequence length="575" mass="63090">MKKITIAIVGGGSVGVAYFTQLIDEAVRQGLSHHLDVLIFESQKTPGPGYAYQDDFECNLLNTRADAMSAVAGDKRHFIRWLEQHSADQAVDFPQTVIDDHAFLPRSLFGRYLAHQYEQTMALARAHGIKVTAVTSTVTDLISLSDQRPCIDTESGVAYVADRVVLSMGNLPSTRFTQLNDVAGFVRTPYPTRDMVRNIPANASVCVLGTGLSAIDTVLSLMEAGHQGKIVMASRTGRLPSVRGTFNRPHTLTHLTRAHIDNFCDANGGQLKLPDVFTMLLREIEEVTGDALDLKRILNSGAGVLDYITSEIMQADNAERLWQSVIYSTNSIIDYVWHRLSRDDKQVFQTTFGSLWSSYRVSVPVKNAHKLQALLKADRILVLGGVSQVTYNEASKVFETRIDDRGSAFRTVIESEYVINATGYSVQVEHSDVPLVVNLLRRKLAKPNEFGGFELDFETGRLVGAAGEAWPHVSVLGSLATGTYFWTNAMDVNVRLARRQVEDALSVLSGSISHTALPSARVPRRRSVTRRGRTASASASTRQSRRYGLKAAQGNASVLGVPVRGELASPTTQLV</sequence>